<name>A0A9Q0FSA9_9ROSI</name>
<reference evidence="4" key="2">
    <citation type="journal article" date="2023" name="Plants (Basel)">
        <title>Annotation of the Turnera subulata (Passifloraceae) Draft Genome Reveals the S-Locus Evolved after the Divergence of Turneroideae from Passifloroideae in a Stepwise Manner.</title>
        <authorList>
            <person name="Henning P.M."/>
            <person name="Roalson E.H."/>
            <person name="Mir W."/>
            <person name="McCubbin A.G."/>
            <person name="Shore J.S."/>
        </authorList>
    </citation>
    <scope>NUCLEOTIDE SEQUENCE</scope>
    <source>
        <strain evidence="4">F60SS</strain>
    </source>
</reference>
<dbReference type="PANTHER" id="PTHR31662">
    <property type="entry name" value="BNAANNG10740D PROTEIN-RELATED"/>
    <property type="match status" value="1"/>
</dbReference>
<sequence length="370" mass="40451">MQKASSSEESSAEKSSSSPEEKEPASKSIAAPPTQTSAEKSSSRGEEVEEEEEEANNSTPAKLGPKRGAQVEATVSKASKRLRKQVESEQAEDETKTHSSQHVWSDADEINLLKGLISFKDENGDSERNLLPKNMDPFFEFVRRNLHFNVYISQLKDKLWRLRGKYLKGKGKTSRKPHQRQIHELCHIIWGDPMEDTALHSNGKGEKAKLELPSMMDLDNMKLRATETGAEEGGATSERRSTAVAGGEASLGRRPTAAGGGTERGRRHRHGYWSWVYGGSEQQRGERRLLRCFVRRRCEEEGEDGDGVEGKPTAAARGGCVGGSAGGGVAVSCSGLTPLVATVSKGEATRAARMNHEVNITIQCSDIFQN</sequence>
<dbReference type="EMBL" id="JAKUCV010004260">
    <property type="protein sequence ID" value="KAJ4835944.1"/>
    <property type="molecule type" value="Genomic_DNA"/>
</dbReference>
<dbReference type="Proteomes" id="UP001141552">
    <property type="component" value="Unassembled WGS sequence"/>
</dbReference>
<feature type="compositionally biased region" description="Low complexity" evidence="2">
    <location>
        <begin position="1"/>
        <end position="18"/>
    </location>
</feature>
<comment type="similarity">
    <text evidence="1">Belongs to the GeBP family.</text>
</comment>
<organism evidence="4 5">
    <name type="scientific">Turnera subulata</name>
    <dbReference type="NCBI Taxonomy" id="218843"/>
    <lineage>
        <taxon>Eukaryota</taxon>
        <taxon>Viridiplantae</taxon>
        <taxon>Streptophyta</taxon>
        <taxon>Embryophyta</taxon>
        <taxon>Tracheophyta</taxon>
        <taxon>Spermatophyta</taxon>
        <taxon>Magnoliopsida</taxon>
        <taxon>eudicotyledons</taxon>
        <taxon>Gunneridae</taxon>
        <taxon>Pentapetalae</taxon>
        <taxon>rosids</taxon>
        <taxon>fabids</taxon>
        <taxon>Malpighiales</taxon>
        <taxon>Passifloraceae</taxon>
        <taxon>Turnera</taxon>
    </lineage>
</organism>
<accession>A0A9Q0FSA9</accession>
<dbReference type="InterPro" id="IPR053932">
    <property type="entry name" value="GeBP-like_DBD"/>
</dbReference>
<evidence type="ECO:0000313" key="5">
    <source>
        <dbReference type="Proteomes" id="UP001141552"/>
    </source>
</evidence>
<gene>
    <name evidence="4" type="ORF">Tsubulata_038287</name>
</gene>
<comment type="caution">
    <text evidence="4">The sequence shown here is derived from an EMBL/GenBank/DDBJ whole genome shotgun (WGS) entry which is preliminary data.</text>
</comment>
<feature type="region of interest" description="Disordered" evidence="2">
    <location>
        <begin position="228"/>
        <end position="265"/>
    </location>
</feature>
<dbReference type="InterPro" id="IPR007592">
    <property type="entry name" value="GEBP"/>
</dbReference>
<keyword evidence="5" id="KW-1185">Reference proteome</keyword>
<evidence type="ECO:0000256" key="2">
    <source>
        <dbReference type="SAM" id="MobiDB-lite"/>
    </source>
</evidence>
<evidence type="ECO:0000256" key="1">
    <source>
        <dbReference type="ARBA" id="ARBA00010820"/>
    </source>
</evidence>
<dbReference type="GO" id="GO:0006355">
    <property type="term" value="P:regulation of DNA-templated transcription"/>
    <property type="evidence" value="ECO:0007669"/>
    <property type="project" value="InterPro"/>
</dbReference>
<reference evidence="4" key="1">
    <citation type="submission" date="2022-02" db="EMBL/GenBank/DDBJ databases">
        <authorList>
            <person name="Henning P.M."/>
            <person name="McCubbin A.G."/>
            <person name="Shore J.S."/>
        </authorList>
    </citation>
    <scope>NUCLEOTIDE SEQUENCE</scope>
    <source>
        <strain evidence="4">F60SS</strain>
        <tissue evidence="4">Leaves</tissue>
    </source>
</reference>
<feature type="domain" description="Glabrous enhancer-binding protein-like DBD" evidence="3">
    <location>
        <begin position="101"/>
        <end position="191"/>
    </location>
</feature>
<dbReference type="OrthoDB" id="851571at2759"/>
<dbReference type="GO" id="GO:0005634">
    <property type="term" value="C:nucleus"/>
    <property type="evidence" value="ECO:0007669"/>
    <property type="project" value="TreeGrafter"/>
</dbReference>
<protein>
    <recommendedName>
        <fullName evidence="3">Glabrous enhancer-binding protein-like DBD domain-containing protein</fullName>
    </recommendedName>
</protein>
<dbReference type="Pfam" id="PF04504">
    <property type="entry name" value="GeBP-like_DBD"/>
    <property type="match status" value="1"/>
</dbReference>
<proteinExistence type="inferred from homology"/>
<dbReference type="AlphaFoldDB" id="A0A9Q0FSA9"/>
<feature type="region of interest" description="Disordered" evidence="2">
    <location>
        <begin position="1"/>
        <end position="103"/>
    </location>
</feature>
<evidence type="ECO:0000313" key="4">
    <source>
        <dbReference type="EMBL" id="KAJ4835944.1"/>
    </source>
</evidence>
<dbReference type="PANTHER" id="PTHR31662:SF33">
    <property type="entry name" value="DNA-BINDING STOREKEEPER PROTEIN TRANSCRIPTIONAL REGULATOR-LIKE PROTEIN"/>
    <property type="match status" value="1"/>
</dbReference>
<evidence type="ECO:0000259" key="3">
    <source>
        <dbReference type="Pfam" id="PF04504"/>
    </source>
</evidence>